<dbReference type="AlphaFoldDB" id="A0AAV4DZQ0"/>
<evidence type="ECO:0000313" key="1">
    <source>
        <dbReference type="EMBL" id="GFO49797.1"/>
    </source>
</evidence>
<evidence type="ECO:0008006" key="3">
    <source>
        <dbReference type="Google" id="ProtNLM"/>
    </source>
</evidence>
<accession>A0AAV4DZQ0</accession>
<dbReference type="Proteomes" id="UP000735302">
    <property type="component" value="Unassembled WGS sequence"/>
</dbReference>
<reference evidence="1 2" key="1">
    <citation type="journal article" date="2021" name="Elife">
        <title>Chloroplast acquisition without the gene transfer in kleptoplastic sea slugs, Plakobranchus ocellatus.</title>
        <authorList>
            <person name="Maeda T."/>
            <person name="Takahashi S."/>
            <person name="Yoshida T."/>
            <person name="Shimamura S."/>
            <person name="Takaki Y."/>
            <person name="Nagai Y."/>
            <person name="Toyoda A."/>
            <person name="Suzuki Y."/>
            <person name="Arimoto A."/>
            <person name="Ishii H."/>
            <person name="Satoh N."/>
            <person name="Nishiyama T."/>
            <person name="Hasebe M."/>
            <person name="Maruyama T."/>
            <person name="Minagawa J."/>
            <person name="Obokata J."/>
            <person name="Shigenobu S."/>
        </authorList>
    </citation>
    <scope>NUCLEOTIDE SEQUENCE [LARGE SCALE GENOMIC DNA]</scope>
</reference>
<organism evidence="1 2">
    <name type="scientific">Plakobranchus ocellatus</name>
    <dbReference type="NCBI Taxonomy" id="259542"/>
    <lineage>
        <taxon>Eukaryota</taxon>
        <taxon>Metazoa</taxon>
        <taxon>Spiralia</taxon>
        <taxon>Lophotrochozoa</taxon>
        <taxon>Mollusca</taxon>
        <taxon>Gastropoda</taxon>
        <taxon>Heterobranchia</taxon>
        <taxon>Euthyneura</taxon>
        <taxon>Panpulmonata</taxon>
        <taxon>Sacoglossa</taxon>
        <taxon>Placobranchoidea</taxon>
        <taxon>Plakobranchidae</taxon>
        <taxon>Plakobranchus</taxon>
    </lineage>
</organism>
<keyword evidence="2" id="KW-1185">Reference proteome</keyword>
<protein>
    <recommendedName>
        <fullName evidence="3">Secreted protein</fullName>
    </recommendedName>
</protein>
<dbReference type="EMBL" id="BLXT01008499">
    <property type="protein sequence ID" value="GFO49797.1"/>
    <property type="molecule type" value="Genomic_DNA"/>
</dbReference>
<evidence type="ECO:0000313" key="2">
    <source>
        <dbReference type="Proteomes" id="UP000735302"/>
    </source>
</evidence>
<sequence>MLGRLCLVPFMGSFLHCEFGRGEYTQLLHGWMLSRREECRNSQALGARTGAITLMYSGNRAKASSAHLIVCTWMYCGQGSTAF</sequence>
<gene>
    <name evidence="1" type="ORF">PoB_007630200</name>
</gene>
<name>A0AAV4DZQ0_9GAST</name>
<proteinExistence type="predicted"/>
<comment type="caution">
    <text evidence="1">The sequence shown here is derived from an EMBL/GenBank/DDBJ whole genome shotgun (WGS) entry which is preliminary data.</text>
</comment>